<reference evidence="2" key="3">
    <citation type="journal article" date="2017" name="Nature">
        <title>Genome sequence of the progenitor of the wheat D genome Aegilops tauschii.</title>
        <authorList>
            <person name="Luo M.C."/>
            <person name="Gu Y.Q."/>
            <person name="Puiu D."/>
            <person name="Wang H."/>
            <person name="Twardziok S.O."/>
            <person name="Deal K.R."/>
            <person name="Huo N."/>
            <person name="Zhu T."/>
            <person name="Wang L."/>
            <person name="Wang Y."/>
            <person name="McGuire P.E."/>
            <person name="Liu S."/>
            <person name="Long H."/>
            <person name="Ramasamy R.K."/>
            <person name="Rodriguez J.C."/>
            <person name="Van S.L."/>
            <person name="Yuan L."/>
            <person name="Wang Z."/>
            <person name="Xia Z."/>
            <person name="Xiao L."/>
            <person name="Anderson O.D."/>
            <person name="Ouyang S."/>
            <person name="Liang Y."/>
            <person name="Zimin A.V."/>
            <person name="Pertea G."/>
            <person name="Qi P."/>
            <person name="Bennetzen J.L."/>
            <person name="Dai X."/>
            <person name="Dawson M.W."/>
            <person name="Muller H.G."/>
            <person name="Kugler K."/>
            <person name="Rivarola-Duarte L."/>
            <person name="Spannagl M."/>
            <person name="Mayer K.F.X."/>
            <person name="Lu F.H."/>
            <person name="Bevan M.W."/>
            <person name="Leroy P."/>
            <person name="Li P."/>
            <person name="You F.M."/>
            <person name="Sun Q."/>
            <person name="Liu Z."/>
            <person name="Lyons E."/>
            <person name="Wicker T."/>
            <person name="Salzberg S.L."/>
            <person name="Devos K.M."/>
            <person name="Dvorak J."/>
        </authorList>
    </citation>
    <scope>NUCLEOTIDE SEQUENCE [LARGE SCALE GENOMIC DNA]</scope>
    <source>
        <strain evidence="2">cv. AL8/78</strain>
    </source>
</reference>
<organism evidence="2 3">
    <name type="scientific">Aegilops tauschii subsp. strangulata</name>
    <name type="common">Goatgrass</name>
    <dbReference type="NCBI Taxonomy" id="200361"/>
    <lineage>
        <taxon>Eukaryota</taxon>
        <taxon>Viridiplantae</taxon>
        <taxon>Streptophyta</taxon>
        <taxon>Embryophyta</taxon>
        <taxon>Tracheophyta</taxon>
        <taxon>Spermatophyta</taxon>
        <taxon>Magnoliopsida</taxon>
        <taxon>Liliopsida</taxon>
        <taxon>Poales</taxon>
        <taxon>Poaceae</taxon>
        <taxon>BOP clade</taxon>
        <taxon>Pooideae</taxon>
        <taxon>Triticodae</taxon>
        <taxon>Triticeae</taxon>
        <taxon>Triticinae</taxon>
        <taxon>Aegilops</taxon>
    </lineage>
</organism>
<keyword evidence="1" id="KW-0813">Transport</keyword>
<dbReference type="EnsemblPlants" id="AET1Gv20425700.17">
    <property type="protein sequence ID" value="AET1Gv20425700.17"/>
    <property type="gene ID" value="AET1Gv20425700"/>
</dbReference>
<keyword evidence="3" id="KW-1185">Reference proteome</keyword>
<keyword evidence="1" id="KW-0479">Metal-binding</keyword>
<keyword evidence="1" id="KW-0830">Ubiquinone</keyword>
<reference evidence="3" key="1">
    <citation type="journal article" date="2014" name="Science">
        <title>Ancient hybridizations among the ancestral genomes of bread wheat.</title>
        <authorList>
            <consortium name="International Wheat Genome Sequencing Consortium,"/>
            <person name="Marcussen T."/>
            <person name="Sandve S.R."/>
            <person name="Heier L."/>
            <person name="Spannagl M."/>
            <person name="Pfeifer M."/>
            <person name="Jakobsen K.S."/>
            <person name="Wulff B.B."/>
            <person name="Steuernagel B."/>
            <person name="Mayer K.F."/>
            <person name="Olsen O.A."/>
        </authorList>
    </citation>
    <scope>NUCLEOTIDE SEQUENCE [LARGE SCALE GENOMIC DNA]</scope>
    <source>
        <strain evidence="3">cv. AL8/78</strain>
    </source>
</reference>
<keyword evidence="1" id="KW-0560">Oxidoreductase</keyword>
<dbReference type="PANTHER" id="PTHR10617">
    <property type="entry name" value="ELECTRON TRANSFER FLAVOPROTEIN-UBIQUINONE OXIDOREDUCTASE"/>
    <property type="match status" value="1"/>
</dbReference>
<dbReference type="GO" id="GO:0005743">
    <property type="term" value="C:mitochondrial inner membrane"/>
    <property type="evidence" value="ECO:0007669"/>
    <property type="project" value="TreeGrafter"/>
</dbReference>
<dbReference type="GO" id="GO:0051539">
    <property type="term" value="F:4 iron, 4 sulfur cluster binding"/>
    <property type="evidence" value="ECO:0007669"/>
    <property type="project" value="UniProtKB-UniRule"/>
</dbReference>
<comment type="function">
    <text evidence="1">Accepts electrons from ETF and reduces ubiquinone.</text>
</comment>
<comment type="catalytic activity">
    <reaction evidence="1">
        <text>a ubiquinone + reduced [electron-transfer flavoprotein] = a ubiquinol + oxidized [electron-transfer flavoprotein] + H(+)</text>
        <dbReference type="Rhea" id="RHEA:24052"/>
        <dbReference type="Rhea" id="RHEA-COMP:9565"/>
        <dbReference type="Rhea" id="RHEA-COMP:9566"/>
        <dbReference type="Rhea" id="RHEA-COMP:10685"/>
        <dbReference type="Rhea" id="RHEA-COMP:10686"/>
        <dbReference type="ChEBI" id="CHEBI:15378"/>
        <dbReference type="ChEBI" id="CHEBI:16389"/>
        <dbReference type="ChEBI" id="CHEBI:17976"/>
        <dbReference type="ChEBI" id="CHEBI:57692"/>
        <dbReference type="ChEBI" id="CHEBI:58307"/>
        <dbReference type="EC" id="1.5.5.1"/>
    </reaction>
</comment>
<comment type="cofactor">
    <cofactor evidence="1">
        <name>[4Fe-4S] cluster</name>
        <dbReference type="ChEBI" id="CHEBI:49883"/>
    </cofactor>
    <text evidence="1">Binds 1 [4Fe-4S] cluster.</text>
</comment>
<keyword evidence="1" id="KW-0274">FAD</keyword>
<proteinExistence type="predicted"/>
<protein>
    <recommendedName>
        <fullName evidence="1">Electron transfer flavoprotein-ubiquinone oxidoreductase</fullName>
        <shortName evidence="1">ETF-QO</shortName>
        <ecNumber evidence="1">1.5.5.1</ecNumber>
    </recommendedName>
</protein>
<accession>A0A452YIV0</accession>
<dbReference type="GO" id="GO:0046872">
    <property type="term" value="F:metal ion binding"/>
    <property type="evidence" value="ECO:0007669"/>
    <property type="project" value="UniProtKB-KW"/>
</dbReference>
<dbReference type="GO" id="GO:0004174">
    <property type="term" value="F:electron-transferring-flavoprotein dehydrogenase activity"/>
    <property type="evidence" value="ECO:0007669"/>
    <property type="project" value="UniProtKB-UniRule"/>
</dbReference>
<keyword evidence="1" id="KW-0285">Flavoprotein</keyword>
<dbReference type="Proteomes" id="UP000015105">
    <property type="component" value="Chromosome 1D"/>
</dbReference>
<reference evidence="2" key="4">
    <citation type="submission" date="2019-03" db="UniProtKB">
        <authorList>
            <consortium name="EnsemblPlants"/>
        </authorList>
    </citation>
    <scope>IDENTIFICATION</scope>
</reference>
<reference evidence="3" key="2">
    <citation type="journal article" date="2017" name="Nat. Plants">
        <title>The Aegilops tauschii genome reveals multiple impacts of transposons.</title>
        <authorList>
            <person name="Zhao G."/>
            <person name="Zou C."/>
            <person name="Li K."/>
            <person name="Wang K."/>
            <person name="Li T."/>
            <person name="Gao L."/>
            <person name="Zhang X."/>
            <person name="Wang H."/>
            <person name="Yang Z."/>
            <person name="Liu X."/>
            <person name="Jiang W."/>
            <person name="Mao L."/>
            <person name="Kong X."/>
            <person name="Jiao Y."/>
            <person name="Jia J."/>
        </authorList>
    </citation>
    <scope>NUCLEOTIDE SEQUENCE [LARGE SCALE GENOMIC DNA]</scope>
    <source>
        <strain evidence="3">cv. AL8/78</strain>
    </source>
</reference>
<dbReference type="InterPro" id="IPR040156">
    <property type="entry name" value="ETF-QO"/>
</dbReference>
<evidence type="ECO:0000313" key="3">
    <source>
        <dbReference type="Proteomes" id="UP000015105"/>
    </source>
</evidence>
<keyword evidence="1" id="KW-0249">Electron transport</keyword>
<dbReference type="AlphaFoldDB" id="A0A452YIV0"/>
<name>A0A452YIV0_AEGTS</name>
<sequence length="96" mass="10490">ADTDLSVCVLEKGAEVGAPLRTQNPVLAAALYTCDGIDDTLVIWAFVFYCSAGAHVLSGNVFEPRALDELIPKWRQEDVCPSVFCIRYVTFFCGSL</sequence>
<dbReference type="Gene3D" id="3.50.50.60">
    <property type="entry name" value="FAD/NAD(P)-binding domain"/>
    <property type="match status" value="1"/>
</dbReference>
<comment type="cofactor">
    <cofactor evidence="1">
        <name>FAD</name>
        <dbReference type="ChEBI" id="CHEBI:57692"/>
    </cofactor>
</comment>
<reference evidence="2" key="5">
    <citation type="journal article" date="2021" name="G3 (Bethesda)">
        <title>Aegilops tauschii genome assembly Aet v5.0 features greater sequence contiguity and improved annotation.</title>
        <authorList>
            <person name="Wang L."/>
            <person name="Zhu T."/>
            <person name="Rodriguez J.C."/>
            <person name="Deal K.R."/>
            <person name="Dubcovsky J."/>
            <person name="McGuire P.E."/>
            <person name="Lux T."/>
            <person name="Spannagl M."/>
            <person name="Mayer K.F.X."/>
            <person name="Baldrich P."/>
            <person name="Meyers B.C."/>
            <person name="Huo N."/>
            <person name="Gu Y.Q."/>
            <person name="Zhou H."/>
            <person name="Devos K.M."/>
            <person name="Bennetzen J.L."/>
            <person name="Unver T."/>
            <person name="Budak H."/>
            <person name="Gulick P.J."/>
            <person name="Galiba G."/>
            <person name="Kalapos B."/>
            <person name="Nelson D.R."/>
            <person name="Li P."/>
            <person name="You F.M."/>
            <person name="Luo M.C."/>
            <person name="Dvorak J."/>
        </authorList>
    </citation>
    <scope>NUCLEOTIDE SEQUENCE [LARGE SCALE GENOMIC DNA]</scope>
    <source>
        <strain evidence="2">cv. AL8/78</strain>
    </source>
</reference>
<keyword evidence="1" id="KW-0408">Iron</keyword>
<dbReference type="PANTHER" id="PTHR10617:SF107">
    <property type="entry name" value="ELECTRON TRANSFER FLAVOPROTEIN-UBIQUINONE OXIDOREDUCTASE, MITOCHONDRIAL"/>
    <property type="match status" value="1"/>
</dbReference>
<keyword evidence="1" id="KW-0411">Iron-sulfur</keyword>
<evidence type="ECO:0000313" key="2">
    <source>
        <dbReference type="EnsemblPlants" id="AET1Gv20425700.17"/>
    </source>
</evidence>
<dbReference type="EC" id="1.5.5.1" evidence="1"/>
<dbReference type="InterPro" id="IPR036188">
    <property type="entry name" value="FAD/NAD-bd_sf"/>
</dbReference>
<dbReference type="Gramene" id="AET1Gv20425700.17">
    <property type="protein sequence ID" value="AET1Gv20425700.17"/>
    <property type="gene ID" value="AET1Gv20425700"/>
</dbReference>
<evidence type="ECO:0000256" key="1">
    <source>
        <dbReference type="RuleBase" id="RU366068"/>
    </source>
</evidence>